<evidence type="ECO:0000256" key="2">
    <source>
        <dbReference type="ARBA" id="ARBA00005752"/>
    </source>
</evidence>
<dbReference type="InterPro" id="IPR033738">
    <property type="entry name" value="AsnB_N"/>
</dbReference>
<evidence type="ECO:0000256" key="11">
    <source>
        <dbReference type="PIRSR" id="PIRSR001589-3"/>
    </source>
</evidence>
<dbReference type="Proteomes" id="UP000278981">
    <property type="component" value="Unassembled WGS sequence"/>
</dbReference>
<dbReference type="PIRSF" id="PIRSF001589">
    <property type="entry name" value="Asn_synthetase_glu-h"/>
    <property type="match status" value="1"/>
</dbReference>
<evidence type="ECO:0000256" key="4">
    <source>
        <dbReference type="ARBA" id="ARBA00022741"/>
    </source>
</evidence>
<dbReference type="PANTHER" id="PTHR43284:SF1">
    <property type="entry name" value="ASPARAGINE SYNTHETASE"/>
    <property type="match status" value="1"/>
</dbReference>
<name>A0A3N9XWT4_9ACTN</name>
<feature type="binding site" evidence="10">
    <location>
        <begin position="379"/>
        <end position="380"/>
    </location>
    <ligand>
        <name>ATP</name>
        <dbReference type="ChEBI" id="CHEBI:30616"/>
    </ligand>
</feature>
<feature type="domain" description="Glutamine amidotransferase type-2" evidence="12">
    <location>
        <begin position="2"/>
        <end position="215"/>
    </location>
</feature>
<dbReference type="InterPro" id="IPR014729">
    <property type="entry name" value="Rossmann-like_a/b/a_fold"/>
</dbReference>
<dbReference type="InterPro" id="IPR006426">
    <property type="entry name" value="Asn_synth_AEB"/>
</dbReference>
<comment type="pathway">
    <text evidence="1">Amino-acid biosynthesis; L-asparagine biosynthesis; L-asparagine from L-aspartate (L-Gln route): step 1/1.</text>
</comment>
<evidence type="ECO:0000256" key="10">
    <source>
        <dbReference type="PIRSR" id="PIRSR001589-2"/>
    </source>
</evidence>
<feature type="binding site" evidence="10">
    <location>
        <position position="293"/>
    </location>
    <ligand>
        <name>ATP</name>
        <dbReference type="ChEBI" id="CHEBI:30616"/>
    </ligand>
</feature>
<dbReference type="EMBL" id="QDGB01000230">
    <property type="protein sequence ID" value="RQX17122.1"/>
    <property type="molecule type" value="Genomic_DNA"/>
</dbReference>
<proteinExistence type="inferred from homology"/>
<dbReference type="Pfam" id="PF13537">
    <property type="entry name" value="GATase_7"/>
    <property type="match status" value="1"/>
</dbReference>
<reference evidence="13 14" key="1">
    <citation type="submission" date="2018-04" db="EMBL/GenBank/DDBJ databases">
        <title>Micromonosporas from Atacama Desert.</title>
        <authorList>
            <person name="Carro L."/>
            <person name="Klenk H.-P."/>
            <person name="Goodfellow M."/>
        </authorList>
    </citation>
    <scope>NUCLEOTIDE SEQUENCE [LARGE SCALE GENOMIC DNA]</scope>
    <source>
        <strain evidence="13 14">LB19</strain>
    </source>
</reference>
<evidence type="ECO:0000256" key="5">
    <source>
        <dbReference type="ARBA" id="ARBA00022840"/>
    </source>
</evidence>
<evidence type="ECO:0000256" key="7">
    <source>
        <dbReference type="ARBA" id="ARBA00022962"/>
    </source>
</evidence>
<evidence type="ECO:0000256" key="8">
    <source>
        <dbReference type="ARBA" id="ARBA00048741"/>
    </source>
</evidence>
<keyword evidence="6 9" id="KW-0061">Asparagine biosynthesis</keyword>
<evidence type="ECO:0000256" key="6">
    <source>
        <dbReference type="ARBA" id="ARBA00022888"/>
    </source>
</evidence>
<organism evidence="13 14">
    <name type="scientific">Micromonospora ureilytica</name>
    <dbReference type="NCBI Taxonomy" id="709868"/>
    <lineage>
        <taxon>Bacteria</taxon>
        <taxon>Bacillati</taxon>
        <taxon>Actinomycetota</taxon>
        <taxon>Actinomycetes</taxon>
        <taxon>Micromonosporales</taxon>
        <taxon>Micromonosporaceae</taxon>
        <taxon>Micromonospora</taxon>
    </lineage>
</organism>
<dbReference type="Gene3D" id="3.40.50.620">
    <property type="entry name" value="HUPs"/>
    <property type="match status" value="1"/>
</dbReference>
<protein>
    <recommendedName>
        <fullName evidence="3">asparagine synthase (glutamine-hydrolyzing)</fullName>
        <ecNumber evidence="3">6.3.5.4</ecNumber>
    </recommendedName>
</protein>
<comment type="caution">
    <text evidence="13">The sequence shown here is derived from an EMBL/GenBank/DDBJ whole genome shotgun (WGS) entry which is preliminary data.</text>
</comment>
<gene>
    <name evidence="13" type="primary">asnB</name>
    <name evidence="13" type="ORF">DDE19_12295</name>
</gene>
<dbReference type="SUPFAM" id="SSF52402">
    <property type="entry name" value="Adenine nucleotide alpha hydrolases-like"/>
    <property type="match status" value="1"/>
</dbReference>
<comment type="catalytic activity">
    <reaction evidence="8">
        <text>L-aspartate + L-glutamine + ATP + H2O = L-asparagine + L-glutamate + AMP + diphosphate + H(+)</text>
        <dbReference type="Rhea" id="RHEA:12228"/>
        <dbReference type="ChEBI" id="CHEBI:15377"/>
        <dbReference type="ChEBI" id="CHEBI:15378"/>
        <dbReference type="ChEBI" id="CHEBI:29985"/>
        <dbReference type="ChEBI" id="CHEBI:29991"/>
        <dbReference type="ChEBI" id="CHEBI:30616"/>
        <dbReference type="ChEBI" id="CHEBI:33019"/>
        <dbReference type="ChEBI" id="CHEBI:58048"/>
        <dbReference type="ChEBI" id="CHEBI:58359"/>
        <dbReference type="ChEBI" id="CHEBI:456215"/>
        <dbReference type="EC" id="6.3.5.4"/>
    </reaction>
</comment>
<dbReference type="InterPro" id="IPR029055">
    <property type="entry name" value="Ntn_hydrolases_N"/>
</dbReference>
<keyword evidence="5 10" id="KW-0067">ATP-binding</keyword>
<dbReference type="InterPro" id="IPR001962">
    <property type="entry name" value="Asn_synthase"/>
</dbReference>
<feature type="binding site" evidence="10">
    <location>
        <position position="262"/>
    </location>
    <ligand>
        <name>ATP</name>
        <dbReference type="ChEBI" id="CHEBI:30616"/>
    </ligand>
</feature>
<dbReference type="Pfam" id="PF00733">
    <property type="entry name" value="Asn_synthase"/>
    <property type="match status" value="1"/>
</dbReference>
<evidence type="ECO:0000256" key="1">
    <source>
        <dbReference type="ARBA" id="ARBA00005187"/>
    </source>
</evidence>
<comment type="similarity">
    <text evidence="2">Belongs to the asparagine synthetase family.</text>
</comment>
<dbReference type="CDD" id="cd01991">
    <property type="entry name" value="Asn_synthase_B_C"/>
    <property type="match status" value="1"/>
</dbReference>
<evidence type="ECO:0000259" key="12">
    <source>
        <dbReference type="PROSITE" id="PS51278"/>
    </source>
</evidence>
<dbReference type="GO" id="GO:0006529">
    <property type="term" value="P:asparagine biosynthetic process"/>
    <property type="evidence" value="ECO:0007669"/>
    <property type="project" value="UniProtKB-KW"/>
</dbReference>
<dbReference type="RefSeq" id="WP_124819177.1">
    <property type="nucleotide sequence ID" value="NZ_QDGB01000230.1"/>
</dbReference>
<feature type="site" description="Important for beta-aspartyl-AMP intermediate formation" evidence="11">
    <location>
        <position position="381"/>
    </location>
</feature>
<feature type="active site" description="For GATase activity" evidence="9">
    <location>
        <position position="2"/>
    </location>
</feature>
<evidence type="ECO:0000256" key="3">
    <source>
        <dbReference type="ARBA" id="ARBA00012737"/>
    </source>
</evidence>
<dbReference type="InterPro" id="IPR051786">
    <property type="entry name" value="ASN_synthetase/amidase"/>
</dbReference>
<evidence type="ECO:0000313" key="13">
    <source>
        <dbReference type="EMBL" id="RQX17122.1"/>
    </source>
</evidence>
<dbReference type="NCBIfam" id="TIGR01536">
    <property type="entry name" value="asn_synth_AEB"/>
    <property type="match status" value="1"/>
</dbReference>
<dbReference type="Gene3D" id="3.60.20.10">
    <property type="entry name" value="Glutamine Phosphoribosylpyrophosphate, subunit 1, domain 1"/>
    <property type="match status" value="1"/>
</dbReference>
<dbReference type="GO" id="GO:0005524">
    <property type="term" value="F:ATP binding"/>
    <property type="evidence" value="ECO:0007669"/>
    <property type="project" value="UniProtKB-KW"/>
</dbReference>
<evidence type="ECO:0000256" key="9">
    <source>
        <dbReference type="PIRSR" id="PIRSR001589-1"/>
    </source>
</evidence>
<dbReference type="GO" id="GO:0004066">
    <property type="term" value="F:asparagine synthase (glutamine-hydrolyzing) activity"/>
    <property type="evidence" value="ECO:0007669"/>
    <property type="project" value="UniProtKB-EC"/>
</dbReference>
<dbReference type="InterPro" id="IPR017932">
    <property type="entry name" value="GATase_2_dom"/>
</dbReference>
<dbReference type="EC" id="6.3.5.4" evidence="3"/>
<sequence>MCGVVGWVDFARDLRREGAVLRAMTATMSLRGPDAEGVWLDEHAGLGHRRLAVIDLSTGAQPMTVEHDGAAIAVITYSGEVYNYRELRTQLRGLGHEFRTESDTEVVLHAYLEWGENFAEHLNGMYAFGLWDPREQALLLVRDRMGIKPLYYRPMPDGVVFASEPKGVLAHPQVPAVVDTDGLRELLAFTKTPGHGIYRDLREVRPGEIVRVDRSGLHARRYWSLTPREHTDDRDTTVRTVRELLDDIVQRQLVADVPLGVLLSGGLDSSAITALAARALAAQGAGPVRSFAVDFAGQTEHFQQTGMHLTPDAPFVHEVAQHVGSDHTDIVLDSPALMDPLYRTGVLTAADVPPALGDMYTSLYLLFRAVRERSTVALSGESADEVFGGYAWFHDPAVIRADTFPWVAAVRGAAGDSRPPSLFAPDLKLDLPGYQDAAYRQALTEVDHLPGESPEEYRMREMFYLNLTRFVQVLLDRKDRMSMAHGLEVRVPFCDHRLVEYVYNVPWSLKSFDGREKSLLRAATADVLPASVVARRKSPYPSTQDPAYERMLADRARAVLTDPGAPVRALLDDNRARALAGAKLEGGALAVARRGVEMLLGLNEWLSRYPVRLELN</sequence>
<dbReference type="GO" id="GO:0005829">
    <property type="term" value="C:cytosol"/>
    <property type="evidence" value="ECO:0007669"/>
    <property type="project" value="TreeGrafter"/>
</dbReference>
<keyword evidence="4 10" id="KW-0547">Nucleotide-binding</keyword>
<dbReference type="SUPFAM" id="SSF56235">
    <property type="entry name" value="N-terminal nucleophile aminohydrolases (Ntn hydrolases)"/>
    <property type="match status" value="1"/>
</dbReference>
<keyword evidence="9" id="KW-0028">Amino-acid biosynthesis</keyword>
<feature type="binding site" evidence="10">
    <location>
        <position position="103"/>
    </location>
    <ligand>
        <name>L-glutamine</name>
        <dbReference type="ChEBI" id="CHEBI:58359"/>
    </ligand>
</feature>
<dbReference type="PROSITE" id="PS51278">
    <property type="entry name" value="GATASE_TYPE_2"/>
    <property type="match status" value="1"/>
</dbReference>
<dbReference type="PANTHER" id="PTHR43284">
    <property type="entry name" value="ASPARAGINE SYNTHETASE (GLUTAMINE-HYDROLYZING)"/>
    <property type="match status" value="1"/>
</dbReference>
<evidence type="ECO:0000313" key="14">
    <source>
        <dbReference type="Proteomes" id="UP000278981"/>
    </source>
</evidence>
<keyword evidence="7 9" id="KW-0315">Glutamine amidotransferase</keyword>
<dbReference type="OrthoDB" id="9763290at2"/>
<accession>A0A3N9XWT4</accession>
<dbReference type="CDD" id="cd00712">
    <property type="entry name" value="AsnB"/>
    <property type="match status" value="1"/>
</dbReference>
<dbReference type="AlphaFoldDB" id="A0A3N9XWT4"/>